<dbReference type="InterPro" id="IPR000843">
    <property type="entry name" value="HTH_LacI"/>
</dbReference>
<keyword evidence="2" id="KW-0805">Transcription regulation</keyword>
<dbReference type="Gene3D" id="3.40.50.2300">
    <property type="match status" value="2"/>
</dbReference>
<feature type="domain" description="HTH lacI-type" evidence="5">
    <location>
        <begin position="2"/>
        <end position="56"/>
    </location>
</feature>
<evidence type="ECO:0000256" key="4">
    <source>
        <dbReference type="ARBA" id="ARBA00023163"/>
    </source>
</evidence>
<evidence type="ECO:0000259" key="5">
    <source>
        <dbReference type="PROSITE" id="PS50932"/>
    </source>
</evidence>
<dbReference type="InterPro" id="IPR010982">
    <property type="entry name" value="Lambda_DNA-bd_dom_sf"/>
</dbReference>
<accession>A0A1S1UGX7</accession>
<dbReference type="PANTHER" id="PTHR30146:SF148">
    <property type="entry name" value="HTH-TYPE TRANSCRIPTIONAL REPRESSOR PURR-RELATED"/>
    <property type="match status" value="1"/>
</dbReference>
<dbReference type="PANTHER" id="PTHR30146">
    <property type="entry name" value="LACI-RELATED TRANSCRIPTIONAL REPRESSOR"/>
    <property type="match status" value="1"/>
</dbReference>
<evidence type="ECO:0000256" key="1">
    <source>
        <dbReference type="ARBA" id="ARBA00022491"/>
    </source>
</evidence>
<proteinExistence type="predicted"/>
<comment type="caution">
    <text evidence="6">The sequence shown here is derived from an EMBL/GenBank/DDBJ whole genome shotgun (WGS) entry which is preliminary data.</text>
</comment>
<dbReference type="PROSITE" id="PS50932">
    <property type="entry name" value="HTH_LACI_2"/>
    <property type="match status" value="1"/>
</dbReference>
<dbReference type="GO" id="GO:0000976">
    <property type="term" value="F:transcription cis-regulatory region binding"/>
    <property type="evidence" value="ECO:0007669"/>
    <property type="project" value="TreeGrafter"/>
</dbReference>
<dbReference type="SMART" id="SM00354">
    <property type="entry name" value="HTH_LACI"/>
    <property type="match status" value="1"/>
</dbReference>
<keyword evidence="3" id="KW-0238">DNA-binding</keyword>
<dbReference type="SUPFAM" id="SSF53822">
    <property type="entry name" value="Periplasmic binding protein-like I"/>
    <property type="match status" value="1"/>
</dbReference>
<dbReference type="Gene3D" id="1.10.260.40">
    <property type="entry name" value="lambda repressor-like DNA-binding domains"/>
    <property type="match status" value="1"/>
</dbReference>
<dbReference type="EMBL" id="LFKP01000001">
    <property type="protein sequence ID" value="OHV99061.1"/>
    <property type="molecule type" value="Genomic_DNA"/>
</dbReference>
<gene>
    <name evidence="6" type="ORF">AKG95_00850</name>
</gene>
<organism evidence="6 7">
    <name type="scientific">Janthinobacterium lividum</name>
    <dbReference type="NCBI Taxonomy" id="29581"/>
    <lineage>
        <taxon>Bacteria</taxon>
        <taxon>Pseudomonadati</taxon>
        <taxon>Pseudomonadota</taxon>
        <taxon>Betaproteobacteria</taxon>
        <taxon>Burkholderiales</taxon>
        <taxon>Oxalobacteraceae</taxon>
        <taxon>Janthinobacterium</taxon>
    </lineage>
</organism>
<evidence type="ECO:0000256" key="3">
    <source>
        <dbReference type="ARBA" id="ARBA00023125"/>
    </source>
</evidence>
<evidence type="ECO:0000256" key="2">
    <source>
        <dbReference type="ARBA" id="ARBA00023015"/>
    </source>
</evidence>
<keyword evidence="1" id="KW-0678">Repressor</keyword>
<name>A0A1S1UGX7_9BURK</name>
<evidence type="ECO:0000313" key="7">
    <source>
        <dbReference type="Proteomes" id="UP000179840"/>
    </source>
</evidence>
<dbReference type="SUPFAM" id="SSF47413">
    <property type="entry name" value="lambda repressor-like DNA-binding domains"/>
    <property type="match status" value="1"/>
</dbReference>
<dbReference type="GO" id="GO:0003700">
    <property type="term" value="F:DNA-binding transcription factor activity"/>
    <property type="evidence" value="ECO:0007669"/>
    <property type="project" value="TreeGrafter"/>
</dbReference>
<protein>
    <submittedName>
        <fullName evidence="6">LacI family transcriptional regulator</fullName>
    </submittedName>
</protein>
<dbReference type="RefSeq" id="WP_071075032.1">
    <property type="nucleotide sequence ID" value="NZ_LFKP01000001.1"/>
</dbReference>
<dbReference type="InterPro" id="IPR028082">
    <property type="entry name" value="Peripla_BP_I"/>
</dbReference>
<dbReference type="CDD" id="cd01392">
    <property type="entry name" value="HTH_LacI"/>
    <property type="match status" value="1"/>
</dbReference>
<evidence type="ECO:0000313" key="6">
    <source>
        <dbReference type="EMBL" id="OHV99061.1"/>
    </source>
</evidence>
<dbReference type="AlphaFoldDB" id="A0A1S1UGX7"/>
<dbReference type="Pfam" id="PF00356">
    <property type="entry name" value="LacI"/>
    <property type="match status" value="1"/>
</dbReference>
<dbReference type="Pfam" id="PF13377">
    <property type="entry name" value="Peripla_BP_3"/>
    <property type="match status" value="1"/>
</dbReference>
<keyword evidence="4" id="KW-0804">Transcription</keyword>
<reference evidence="6 7" key="1">
    <citation type="submission" date="2015-06" db="EMBL/GenBank/DDBJ databases">
        <title>Draft genome sequencing of a biphenyl-degrading bacterium, Janthinobacterium lividum MEG1.</title>
        <authorList>
            <person name="Shimodaira J."/>
            <person name="Hatta T."/>
        </authorList>
    </citation>
    <scope>NUCLEOTIDE SEQUENCE [LARGE SCALE GENOMIC DNA]</scope>
    <source>
        <strain evidence="6 7">MEG1</strain>
    </source>
</reference>
<sequence length="352" mass="36852">MATIKQVAQAAGVSFTTVSHVLNNTRPVSDAARRAVLAAAEQLHYVPSALARSLRSRSTGTIGLIIPNNTNPYFSEVARGIEDSCYAAGYSVILCNSDDDPVKQRDYLNVLLTKRCDGLILSALADSDGELLRKMKVPAVLLDRAPSDLAIDAVAVDNRAGGALAAHHLLGLGRRRLACIAGPREVRISNERIAGARSAMADAGVVLADALCRHSDFTSAGGYAAALDLLALPPDQRPDALFCCNDLMAFGALRAAAERGIAVPADLAVVGFDDIDLASFVHPALSSVAQNTRELGHITAACLLARIADPALPRQQRSIAPELHVRGSSVAATVPFSALTSSPATELMGMTS</sequence>
<dbReference type="Proteomes" id="UP000179840">
    <property type="component" value="Unassembled WGS sequence"/>
</dbReference>
<dbReference type="InterPro" id="IPR046335">
    <property type="entry name" value="LacI/GalR-like_sensor"/>
</dbReference>